<dbReference type="PANTHER" id="PTHR37422">
    <property type="entry name" value="TEICHURONIC ACID BIOSYNTHESIS PROTEIN TUAE"/>
    <property type="match status" value="1"/>
</dbReference>
<keyword evidence="2 5" id="KW-0812">Transmembrane</keyword>
<feature type="transmembrane region" description="Helical" evidence="5">
    <location>
        <begin position="354"/>
        <end position="371"/>
    </location>
</feature>
<evidence type="ECO:0000256" key="5">
    <source>
        <dbReference type="SAM" id="Phobius"/>
    </source>
</evidence>
<dbReference type="EMBL" id="CP159578">
    <property type="protein sequence ID" value="XCJ80616.1"/>
    <property type="molecule type" value="Genomic_DNA"/>
</dbReference>
<dbReference type="InterPro" id="IPR007016">
    <property type="entry name" value="O-antigen_ligase-rel_domated"/>
</dbReference>
<dbReference type="Pfam" id="PF04932">
    <property type="entry name" value="Wzy_C"/>
    <property type="match status" value="1"/>
</dbReference>
<evidence type="ECO:0000256" key="2">
    <source>
        <dbReference type="ARBA" id="ARBA00022692"/>
    </source>
</evidence>
<feature type="transmembrane region" description="Helical" evidence="5">
    <location>
        <begin position="6"/>
        <end position="25"/>
    </location>
</feature>
<organism evidence="7">
    <name type="scientific">Salinicola endophyticus</name>
    <dbReference type="NCBI Taxonomy" id="1949083"/>
    <lineage>
        <taxon>Bacteria</taxon>
        <taxon>Pseudomonadati</taxon>
        <taxon>Pseudomonadota</taxon>
        <taxon>Gammaproteobacteria</taxon>
        <taxon>Oceanospirillales</taxon>
        <taxon>Halomonadaceae</taxon>
        <taxon>Salinicola</taxon>
    </lineage>
</organism>
<feature type="transmembrane region" description="Helical" evidence="5">
    <location>
        <begin position="319"/>
        <end position="342"/>
    </location>
</feature>
<dbReference type="GO" id="GO:0016020">
    <property type="term" value="C:membrane"/>
    <property type="evidence" value="ECO:0007669"/>
    <property type="project" value="UniProtKB-SubCell"/>
</dbReference>
<accession>A0AB74UID9</accession>
<reference evidence="7" key="1">
    <citation type="submission" date="2024-06" db="EMBL/GenBank/DDBJ databases">
        <title>Complete genome of Salinicola endophyticus HNIBRBA4755.</title>
        <authorList>
            <person name="Shin S.Y."/>
            <person name="Kang H."/>
            <person name="Song J."/>
        </authorList>
    </citation>
    <scope>NUCLEOTIDE SEQUENCE</scope>
    <source>
        <strain evidence="7">HNIBRBA4755</strain>
    </source>
</reference>
<evidence type="ECO:0000256" key="3">
    <source>
        <dbReference type="ARBA" id="ARBA00022989"/>
    </source>
</evidence>
<feature type="transmembrane region" description="Helical" evidence="5">
    <location>
        <begin position="65"/>
        <end position="82"/>
    </location>
</feature>
<dbReference type="RefSeq" id="WP_353981438.1">
    <property type="nucleotide sequence ID" value="NZ_CP159578.1"/>
</dbReference>
<evidence type="ECO:0000259" key="6">
    <source>
        <dbReference type="Pfam" id="PF04932"/>
    </source>
</evidence>
<feature type="transmembrane region" description="Helical" evidence="5">
    <location>
        <begin position="156"/>
        <end position="176"/>
    </location>
</feature>
<evidence type="ECO:0000313" key="7">
    <source>
        <dbReference type="EMBL" id="XCJ80616.1"/>
    </source>
</evidence>
<dbReference type="GO" id="GO:0016874">
    <property type="term" value="F:ligase activity"/>
    <property type="evidence" value="ECO:0007669"/>
    <property type="project" value="UniProtKB-KW"/>
</dbReference>
<gene>
    <name evidence="7" type="ORF">ABV408_05410</name>
</gene>
<protein>
    <submittedName>
        <fullName evidence="7">O-antigen ligase family protein</fullName>
    </submittedName>
</protein>
<evidence type="ECO:0000256" key="1">
    <source>
        <dbReference type="ARBA" id="ARBA00004141"/>
    </source>
</evidence>
<feature type="transmembrane region" description="Helical" evidence="5">
    <location>
        <begin position="129"/>
        <end position="149"/>
    </location>
</feature>
<name>A0AB74UID9_9GAMM</name>
<evidence type="ECO:0000256" key="4">
    <source>
        <dbReference type="ARBA" id="ARBA00023136"/>
    </source>
</evidence>
<feature type="transmembrane region" description="Helical" evidence="5">
    <location>
        <begin position="215"/>
        <end position="237"/>
    </location>
</feature>
<dbReference type="PANTHER" id="PTHR37422:SF13">
    <property type="entry name" value="LIPOPOLYSACCHARIDE BIOSYNTHESIS PROTEIN PA4999-RELATED"/>
    <property type="match status" value="1"/>
</dbReference>
<sequence>MTEHLGSKAGTLSALLGLIAILVYGKTMRRSAALWLLLAAIAVQVVSWTFGYYHHPQWIADNPQIDRLAKLFIFTAVAWWLGGSTRNTLWLWMLALLGFLIAVLITGPGEWLRGLEGERVGFGIRNDQHGSMLFGVAFLGLVIFARRLIMPAGRWVIWRSAVWGVVMAVCATAIAIGQTRAVWLALLIALPFAGLIMLAWAHWRGTGKRILRPLLVGLALGSLLALCAAWLFGGVLIERVTAESSVIHQLAHGNLDAVPYSSIGIRIHSWVAAFEWISERPLLGWGGEGRSLVIAHTPWLPEMVKQNFGHLHNFFIEVWVAYGLLGVAVIAALAFWIGRGTWLAWRGGAMPNDVALFGAAFFVYWIIVNQFESYDSFWTGVYVHNLVVGGLVTHYWRWRYAKPEEKL</sequence>
<feature type="transmembrane region" description="Helical" evidence="5">
    <location>
        <begin position="182"/>
        <end position="203"/>
    </location>
</feature>
<dbReference type="AlphaFoldDB" id="A0AB74UID9"/>
<proteinExistence type="predicted"/>
<feature type="transmembrane region" description="Helical" evidence="5">
    <location>
        <begin position="377"/>
        <end position="396"/>
    </location>
</feature>
<keyword evidence="4 5" id="KW-0472">Membrane</keyword>
<feature type="transmembrane region" description="Helical" evidence="5">
    <location>
        <begin position="32"/>
        <end position="53"/>
    </location>
</feature>
<comment type="subcellular location">
    <subcellularLocation>
        <location evidence="1">Membrane</location>
        <topology evidence="1">Multi-pass membrane protein</topology>
    </subcellularLocation>
</comment>
<feature type="transmembrane region" description="Helical" evidence="5">
    <location>
        <begin position="89"/>
        <end position="109"/>
    </location>
</feature>
<keyword evidence="7" id="KW-0436">Ligase</keyword>
<keyword evidence="3 5" id="KW-1133">Transmembrane helix</keyword>
<feature type="domain" description="O-antigen ligase-related" evidence="6">
    <location>
        <begin position="166"/>
        <end position="330"/>
    </location>
</feature>
<dbReference type="InterPro" id="IPR051533">
    <property type="entry name" value="WaaL-like"/>
</dbReference>